<dbReference type="InterPro" id="IPR046676">
    <property type="entry name" value="DUF6546"/>
</dbReference>
<protein>
    <recommendedName>
        <fullName evidence="4">DUF6546 domain-containing protein</fullName>
    </recommendedName>
</protein>
<feature type="compositionally biased region" description="Basic and acidic residues" evidence="2">
    <location>
        <begin position="480"/>
        <end position="494"/>
    </location>
</feature>
<evidence type="ECO:0000256" key="3">
    <source>
        <dbReference type="SAM" id="Phobius"/>
    </source>
</evidence>
<keyword evidence="3" id="KW-1133">Transmembrane helix</keyword>
<evidence type="ECO:0000259" key="4">
    <source>
        <dbReference type="Pfam" id="PF20183"/>
    </source>
</evidence>
<gene>
    <name evidence="5" type="ORF">C2S_3714</name>
</gene>
<proteinExistence type="predicted"/>
<dbReference type="CDD" id="cd12148">
    <property type="entry name" value="fungal_TF_MHR"/>
    <property type="match status" value="1"/>
</dbReference>
<feature type="transmembrane region" description="Helical" evidence="3">
    <location>
        <begin position="531"/>
        <end position="552"/>
    </location>
</feature>
<sequence>STHDVSSADDDPSVMKNRAGWVNPEALSPMPQCIAQQDQSAWLDAMTKCTRHRCTSYFIFCTHYQWLTELSCLSAEFSPSVVKRYSKYCSRSILAKAQLHGWIQTTTGRNWLVDVGDTNSLQSLSPKSLTDGYTSVDTANKAPACLRDSLSAGTRETFDHVIGSCSFTATTQHTGNAARPWEYNSRRHSMTPLSFDTASYDLTNSLIPEEEYFDKACFCNTFAMPQHEEPCSTSSPKDLDTQRRWMNETCGYTWREPPRLQPHDMIPWRWRIYPRSAEGDAQCPSNEWKLMSIGLFNLVTFFAILHANNSRQSHTTDSRPLFYNSARWIMGGVLLGCLHLLANLANTTIIQTTPGYEDVPAIELMLLWCSLPRLSWLPISSHGTKNPEFQDMTSSMSAMFAEAILQALSFYHMCLTVNYGRIHDFYFGALSRAARSPFAALMFGGALLWLFVVAMMAVPVIRTIRTPGKLGEKEDGESGADSKEWSRPKEEECLLSKSQTGSEGHNYGTLPAEVESLAPFMRRHSRLHMTLAMGVPVLWLAQWLFWIGFIGLSSHDFCLPLVETLTGVWLASSLGSVIIRSYLSSHIVAMGQEEVGLEVLPPPPGYSPSNQDVEFIMPTSFTIHKEGDSEVKFNIRGNSGSTPLSIACTYKSTEDDFEARVNLLPRKDENASPLATVKYSRHSAELEFTNTSSPSNITLYYRLLGDRNATHSFNVNTPERTSFEWRNLGDGEGWKLYMGSRPEVLACTGEFPTCVGCQRRGGECRYADIANDREMHSNQLKRRVKELEDENRGFRTLFETLRRPGGRTNQEILQRIQAGDDFGTVIERAQDLGYKGKRNRSPSPGLMTRQRPSEWTTFRGILPETPIASPAAIYPIVLPVAASPSPPPLPSPPTDTPSSPKDAILGLLTLSQDEKPDLVLLNEARPKEHCDLRLNDLSVSFWTRVPISNRSASTLISAFLETDNSAVGFIDKDLFLTDLVQHNPTFCSAFLVNSILYLACFAHTASDGRAATLAHSFFNDAERLYRAERLSDSLTTLAAINIFSLGCFSHGNDNLGQDLLLSGRQMGKRMNLYGLNPTSSELTFRWEFFPLIPVLCRSHINTMASSPETTASSVSTPHHTLPFDVEVIIVNDLIELYKRTDKRLAPLATVSETWQRLVEKHTFQDLRLNERDLLAFERYTHSERLQLVNSITLKVIRVVPSRRSRDWNSLPSFFHHVVSTTAALESIHIEKCWNEFGVCGGHGIEFKRLKTLALTYRFNGIPNIGLLKNASEAAKRMPALEMLEIWEFGLPGPPVHIFSAWKKQSTGGKVHVLEVVEDRFARNDVISFSDLVPYLMLRERILLELGIASTQLTKPPWVIVPPNSPFNPLKTLRPRLMAAVHDWVRLSQCYLGREAACFDRTFFPPKGATSLPQVDAIAELVIRREYHPNISPITLHEIISSAPCIESIHLERWCYGVPEHDRKWDRALQRSGILVSESTKRLTYFEEFNTPFHQRAGAMTLPRPYNTLLESILHAADRLEHIAVSFAFDAQTFFKRLRRTEFKALRTLALTSSFSKFSESLLLIAAEAVKKLHALKILEIWNFDAGQADVFRYERRLDRYQGQITWQSSKDRQISSSVEKGWRDLLSRGENGFDVKCSNFSMEMESLQDILPHLKLREQILRDFTER</sequence>
<feature type="domain" description="DUF6546" evidence="4">
    <location>
        <begin position="1476"/>
        <end position="1662"/>
    </location>
</feature>
<evidence type="ECO:0000313" key="6">
    <source>
        <dbReference type="Proteomes" id="UP000760494"/>
    </source>
</evidence>
<dbReference type="InterPro" id="IPR053187">
    <property type="entry name" value="Notoamide_regulator"/>
</dbReference>
<feature type="coiled-coil region" evidence="1">
    <location>
        <begin position="770"/>
        <end position="797"/>
    </location>
</feature>
<organism evidence="5 6">
    <name type="scientific">Fusarium fujikuroi</name>
    <name type="common">Bakanae and foot rot disease fungus</name>
    <name type="synonym">Gibberella fujikuroi</name>
    <dbReference type="NCBI Taxonomy" id="5127"/>
    <lineage>
        <taxon>Eukaryota</taxon>
        <taxon>Fungi</taxon>
        <taxon>Dikarya</taxon>
        <taxon>Ascomycota</taxon>
        <taxon>Pezizomycotina</taxon>
        <taxon>Sordariomycetes</taxon>
        <taxon>Hypocreomycetidae</taxon>
        <taxon>Hypocreales</taxon>
        <taxon>Nectriaceae</taxon>
        <taxon>Fusarium</taxon>
        <taxon>Fusarium fujikuroi species complex</taxon>
    </lineage>
</organism>
<dbReference type="EMBL" id="CABFJX010000024">
    <property type="protein sequence ID" value="VTT58817.1"/>
    <property type="molecule type" value="Genomic_DNA"/>
</dbReference>
<accession>A0A9Q9RDP5</accession>
<evidence type="ECO:0000313" key="5">
    <source>
        <dbReference type="EMBL" id="VTT58817.1"/>
    </source>
</evidence>
<feature type="domain" description="DUF6546" evidence="4">
    <location>
        <begin position="1237"/>
        <end position="1287"/>
    </location>
</feature>
<evidence type="ECO:0000256" key="1">
    <source>
        <dbReference type="SAM" id="Coils"/>
    </source>
</evidence>
<keyword evidence="3" id="KW-0472">Membrane</keyword>
<evidence type="ECO:0000256" key="2">
    <source>
        <dbReference type="SAM" id="MobiDB-lite"/>
    </source>
</evidence>
<feature type="transmembrane region" description="Helical" evidence="3">
    <location>
        <begin position="439"/>
        <end position="461"/>
    </location>
</feature>
<feature type="region of interest" description="Disordered" evidence="2">
    <location>
        <begin position="469"/>
        <end position="503"/>
    </location>
</feature>
<dbReference type="PANTHER" id="PTHR47256">
    <property type="entry name" value="ZN(II)2CYS6 TRANSCRIPTION FACTOR (EUROFUNG)-RELATED"/>
    <property type="match status" value="1"/>
</dbReference>
<comment type="caution">
    <text evidence="5">The sequence shown here is derived from an EMBL/GenBank/DDBJ whole genome shotgun (WGS) entry which is preliminary data.</text>
</comment>
<dbReference type="Proteomes" id="UP000760494">
    <property type="component" value="Unassembled WGS sequence"/>
</dbReference>
<dbReference type="PANTHER" id="PTHR47256:SF1">
    <property type="entry name" value="ZN(II)2CYS6 TRANSCRIPTION FACTOR (EUROFUNG)"/>
    <property type="match status" value="1"/>
</dbReference>
<name>A0A9Q9RDP5_FUSFU</name>
<keyword evidence="1" id="KW-0175">Coiled coil</keyword>
<reference evidence="5" key="1">
    <citation type="submission" date="2019-05" db="EMBL/GenBank/DDBJ databases">
        <authorList>
            <person name="Piombo E."/>
        </authorList>
    </citation>
    <scope>NUCLEOTIDE SEQUENCE</scope>
    <source>
        <strain evidence="5">C2S</strain>
    </source>
</reference>
<keyword evidence="3" id="KW-0812">Transmembrane</keyword>
<dbReference type="Pfam" id="PF20183">
    <property type="entry name" value="DUF6546"/>
    <property type="match status" value="2"/>
</dbReference>
<feature type="non-terminal residue" evidence="5">
    <location>
        <position position="1"/>
    </location>
</feature>